<dbReference type="CDD" id="cd06089">
    <property type="entry name" value="KOW_RPL26"/>
    <property type="match status" value="1"/>
</dbReference>
<keyword evidence="2" id="KW-0689">Ribosomal protein</keyword>
<accession>A0A4P9X7W0</accession>
<evidence type="ECO:0000256" key="3">
    <source>
        <dbReference type="ARBA" id="ARBA00023274"/>
    </source>
</evidence>
<keyword evidence="3" id="KW-0687">Ribonucleoprotein</keyword>
<proteinExistence type="inferred from homology"/>
<dbReference type="AlphaFoldDB" id="A0A4P9X7W0"/>
<sequence length="180" mass="20321">MNPKLLVPKEQWTVFPGDQVKIVSGKDAHMPPAEVLECFHDKNGVRISGIRMNKKRVRPIEGIFEGSEGLQEGFVPLRDLQLVNPATGQPGVATLQWQQDYMGQWRQYRVFEDGGSLPVPSYTQLQNKKYLALKPGKLDTPIAAMAAVTWQPSIGQSPFPQSFWNEAVRLERKNRLPQVL</sequence>
<evidence type="ECO:0000313" key="5">
    <source>
        <dbReference type="Proteomes" id="UP000274922"/>
    </source>
</evidence>
<keyword evidence="5" id="KW-1185">Reference proteome</keyword>
<dbReference type="GO" id="GO:1990904">
    <property type="term" value="C:ribonucleoprotein complex"/>
    <property type="evidence" value="ECO:0007669"/>
    <property type="project" value="UniProtKB-KW"/>
</dbReference>
<dbReference type="Gene3D" id="2.30.30.30">
    <property type="match status" value="1"/>
</dbReference>
<dbReference type="GO" id="GO:0005840">
    <property type="term" value="C:ribosome"/>
    <property type="evidence" value="ECO:0007669"/>
    <property type="project" value="UniProtKB-KW"/>
</dbReference>
<gene>
    <name evidence="4" type="ORF">CXG81DRAFT_12121</name>
</gene>
<comment type="similarity">
    <text evidence="1">Belongs to the universal ribosomal protein uL24 family.</text>
</comment>
<reference evidence="5" key="1">
    <citation type="journal article" date="2018" name="Nat. Microbiol.">
        <title>Leveraging single-cell genomics to expand the fungal tree of life.</title>
        <authorList>
            <person name="Ahrendt S.R."/>
            <person name="Quandt C.A."/>
            <person name="Ciobanu D."/>
            <person name="Clum A."/>
            <person name="Salamov A."/>
            <person name="Andreopoulos B."/>
            <person name="Cheng J.F."/>
            <person name="Woyke T."/>
            <person name="Pelin A."/>
            <person name="Henrissat B."/>
            <person name="Reynolds N.K."/>
            <person name="Benny G.L."/>
            <person name="Smith M.E."/>
            <person name="James T.Y."/>
            <person name="Grigoriev I.V."/>
        </authorList>
    </citation>
    <scope>NUCLEOTIDE SEQUENCE [LARGE SCALE GENOMIC DNA]</scope>
    <source>
        <strain evidence="5">ATCC 52028</strain>
    </source>
</reference>
<protein>
    <recommendedName>
        <fullName evidence="6">KOW domain-containing protein</fullName>
    </recommendedName>
</protein>
<evidence type="ECO:0000256" key="1">
    <source>
        <dbReference type="ARBA" id="ARBA00010618"/>
    </source>
</evidence>
<dbReference type="InterPro" id="IPR008991">
    <property type="entry name" value="Translation_prot_SH3-like_sf"/>
</dbReference>
<dbReference type="OrthoDB" id="359154at2759"/>
<dbReference type="InterPro" id="IPR014722">
    <property type="entry name" value="Rib_uL2_dom2"/>
</dbReference>
<name>A0A4P9X7W0_9FUNG</name>
<evidence type="ECO:0008006" key="6">
    <source>
        <dbReference type="Google" id="ProtNLM"/>
    </source>
</evidence>
<dbReference type="Proteomes" id="UP000274922">
    <property type="component" value="Unassembled WGS sequence"/>
</dbReference>
<dbReference type="InterPro" id="IPR041988">
    <property type="entry name" value="Ribosomal_uL24_KOW"/>
</dbReference>
<dbReference type="STRING" id="1555241.A0A4P9X7W0"/>
<organism evidence="4 5">
    <name type="scientific">Caulochytrium protostelioides</name>
    <dbReference type="NCBI Taxonomy" id="1555241"/>
    <lineage>
        <taxon>Eukaryota</taxon>
        <taxon>Fungi</taxon>
        <taxon>Fungi incertae sedis</taxon>
        <taxon>Chytridiomycota</taxon>
        <taxon>Chytridiomycota incertae sedis</taxon>
        <taxon>Chytridiomycetes</taxon>
        <taxon>Caulochytriales</taxon>
        <taxon>Caulochytriaceae</taxon>
        <taxon>Caulochytrium</taxon>
    </lineage>
</organism>
<evidence type="ECO:0000313" key="4">
    <source>
        <dbReference type="EMBL" id="RKP01346.1"/>
    </source>
</evidence>
<dbReference type="SUPFAM" id="SSF50104">
    <property type="entry name" value="Translation proteins SH3-like domain"/>
    <property type="match status" value="1"/>
</dbReference>
<dbReference type="EMBL" id="ML014175">
    <property type="protein sequence ID" value="RKP01346.1"/>
    <property type="molecule type" value="Genomic_DNA"/>
</dbReference>
<dbReference type="GO" id="GO:0003723">
    <property type="term" value="F:RNA binding"/>
    <property type="evidence" value="ECO:0007669"/>
    <property type="project" value="InterPro"/>
</dbReference>
<evidence type="ECO:0000256" key="2">
    <source>
        <dbReference type="ARBA" id="ARBA00022980"/>
    </source>
</evidence>